<protein>
    <recommendedName>
        <fullName evidence="3">Ribosomal protein eL8/eL30/eS12/Gadd45 domain-containing protein</fullName>
    </recommendedName>
</protein>
<sequence length="85" mass="9653">MVASKKSKKTHEIINNRMAFLMKCGKYTLDYKTVLKSLRNSKGKSALIANNFPPLHKSEIEYYALSAKVGVQHYNRNSVDMGTDE</sequence>
<accession>A0AAD9XHK8</accession>
<dbReference type="Pfam" id="PF01248">
    <property type="entry name" value="Ribosomal_L7Ae"/>
    <property type="match status" value="1"/>
</dbReference>
<organism evidence="4 5">
    <name type="scientific">Dipteronia dyeriana</name>
    <dbReference type="NCBI Taxonomy" id="168575"/>
    <lineage>
        <taxon>Eukaryota</taxon>
        <taxon>Viridiplantae</taxon>
        <taxon>Streptophyta</taxon>
        <taxon>Embryophyta</taxon>
        <taxon>Tracheophyta</taxon>
        <taxon>Spermatophyta</taxon>
        <taxon>Magnoliopsida</taxon>
        <taxon>eudicotyledons</taxon>
        <taxon>Gunneridae</taxon>
        <taxon>Pentapetalae</taxon>
        <taxon>rosids</taxon>
        <taxon>malvids</taxon>
        <taxon>Sapindales</taxon>
        <taxon>Sapindaceae</taxon>
        <taxon>Hippocastanoideae</taxon>
        <taxon>Acereae</taxon>
        <taxon>Dipteronia</taxon>
    </lineage>
</organism>
<dbReference type="GO" id="GO:0003723">
    <property type="term" value="F:RNA binding"/>
    <property type="evidence" value="ECO:0007669"/>
    <property type="project" value="InterPro"/>
</dbReference>
<dbReference type="SUPFAM" id="SSF55315">
    <property type="entry name" value="L30e-like"/>
    <property type="match status" value="1"/>
</dbReference>
<keyword evidence="2" id="KW-0687">Ribonucleoprotein</keyword>
<dbReference type="Gene3D" id="3.30.1330.30">
    <property type="match status" value="1"/>
</dbReference>
<evidence type="ECO:0000256" key="2">
    <source>
        <dbReference type="ARBA" id="ARBA00023274"/>
    </source>
</evidence>
<dbReference type="GO" id="GO:0005840">
    <property type="term" value="C:ribosome"/>
    <property type="evidence" value="ECO:0007669"/>
    <property type="project" value="UniProtKB-KW"/>
</dbReference>
<keyword evidence="1" id="KW-0689">Ribosomal protein</keyword>
<evidence type="ECO:0000259" key="3">
    <source>
        <dbReference type="Pfam" id="PF01248"/>
    </source>
</evidence>
<evidence type="ECO:0000256" key="1">
    <source>
        <dbReference type="ARBA" id="ARBA00022980"/>
    </source>
</evidence>
<dbReference type="PANTHER" id="PTHR11449">
    <property type="entry name" value="RIBOSOMAL PROTEIN L30"/>
    <property type="match status" value="1"/>
</dbReference>
<gene>
    <name evidence="4" type="ORF">Ddye_005671</name>
</gene>
<name>A0AAD9XHK8_9ROSI</name>
<dbReference type="Proteomes" id="UP001280121">
    <property type="component" value="Unassembled WGS sequence"/>
</dbReference>
<dbReference type="InterPro" id="IPR039109">
    <property type="entry name" value="Ribosomal_eL30-like"/>
</dbReference>
<comment type="caution">
    <text evidence="4">The sequence shown here is derived from an EMBL/GenBank/DDBJ whole genome shotgun (WGS) entry which is preliminary data.</text>
</comment>
<evidence type="ECO:0000313" key="5">
    <source>
        <dbReference type="Proteomes" id="UP001280121"/>
    </source>
</evidence>
<dbReference type="GO" id="GO:1990904">
    <property type="term" value="C:ribonucleoprotein complex"/>
    <property type="evidence" value="ECO:0007669"/>
    <property type="project" value="UniProtKB-KW"/>
</dbReference>
<dbReference type="InterPro" id="IPR029064">
    <property type="entry name" value="Ribosomal_eL30-like_sf"/>
</dbReference>
<proteinExistence type="predicted"/>
<dbReference type="EMBL" id="JANJYI010000002">
    <property type="protein sequence ID" value="KAK2659138.1"/>
    <property type="molecule type" value="Genomic_DNA"/>
</dbReference>
<evidence type="ECO:0000313" key="4">
    <source>
        <dbReference type="EMBL" id="KAK2659138.1"/>
    </source>
</evidence>
<dbReference type="InterPro" id="IPR004038">
    <property type="entry name" value="Ribosomal_eL8/eL30/eS12/Gad45"/>
</dbReference>
<dbReference type="AlphaFoldDB" id="A0AAD9XHK8"/>
<reference evidence="4" key="1">
    <citation type="journal article" date="2023" name="Plant J.">
        <title>Genome sequences and population genomics provide insights into the demographic history, inbreeding, and mutation load of two 'living fossil' tree species of Dipteronia.</title>
        <authorList>
            <person name="Feng Y."/>
            <person name="Comes H.P."/>
            <person name="Chen J."/>
            <person name="Zhu S."/>
            <person name="Lu R."/>
            <person name="Zhang X."/>
            <person name="Li P."/>
            <person name="Qiu J."/>
            <person name="Olsen K.M."/>
            <person name="Qiu Y."/>
        </authorList>
    </citation>
    <scope>NUCLEOTIDE SEQUENCE</scope>
    <source>
        <strain evidence="4">KIB01</strain>
    </source>
</reference>
<keyword evidence="5" id="KW-1185">Reference proteome</keyword>
<feature type="domain" description="Ribosomal protein eL8/eL30/eS12/Gadd45" evidence="3">
    <location>
        <begin position="15"/>
        <end position="83"/>
    </location>
</feature>